<keyword evidence="1" id="KW-0472">Membrane</keyword>
<comment type="caution">
    <text evidence="2">The sequence shown here is derived from an EMBL/GenBank/DDBJ whole genome shotgun (WGS) entry which is preliminary data.</text>
</comment>
<keyword evidence="1" id="KW-0812">Transmembrane</keyword>
<name>A0AA36N8Q4_9DINO</name>
<protein>
    <submittedName>
        <fullName evidence="2">Uncharacterized protein</fullName>
    </submittedName>
</protein>
<evidence type="ECO:0000313" key="2">
    <source>
        <dbReference type="EMBL" id="CAJ1393488.1"/>
    </source>
</evidence>
<feature type="transmembrane region" description="Helical" evidence="1">
    <location>
        <begin position="102"/>
        <end position="122"/>
    </location>
</feature>
<sequence>MTGYRPRELAACSEALARQAEEFLSRLHLDLRGATRSEEAKPWVQLQGWDVGCIFKFQSQAFGECHLYNAKSRAFDQFAAGLPTTCGSALLTLVGLVVVDCFFYAGLLVLPYGIVVEILAFWNVAFRGNRFEYVTATKAHADGAGAGSPSGVPMRPLRR</sequence>
<proteinExistence type="predicted"/>
<dbReference type="EMBL" id="CAUJNA010002569">
    <property type="protein sequence ID" value="CAJ1393488.1"/>
    <property type="molecule type" value="Genomic_DNA"/>
</dbReference>
<keyword evidence="3" id="KW-1185">Reference proteome</keyword>
<gene>
    <name evidence="2" type="ORF">EVOR1521_LOCUS18339</name>
</gene>
<evidence type="ECO:0000313" key="3">
    <source>
        <dbReference type="Proteomes" id="UP001178507"/>
    </source>
</evidence>
<dbReference type="Proteomes" id="UP001178507">
    <property type="component" value="Unassembled WGS sequence"/>
</dbReference>
<evidence type="ECO:0000256" key="1">
    <source>
        <dbReference type="SAM" id="Phobius"/>
    </source>
</evidence>
<organism evidence="2 3">
    <name type="scientific">Effrenium voratum</name>
    <dbReference type="NCBI Taxonomy" id="2562239"/>
    <lineage>
        <taxon>Eukaryota</taxon>
        <taxon>Sar</taxon>
        <taxon>Alveolata</taxon>
        <taxon>Dinophyceae</taxon>
        <taxon>Suessiales</taxon>
        <taxon>Symbiodiniaceae</taxon>
        <taxon>Effrenium</taxon>
    </lineage>
</organism>
<accession>A0AA36N8Q4</accession>
<dbReference type="AlphaFoldDB" id="A0AA36N8Q4"/>
<keyword evidence="1" id="KW-1133">Transmembrane helix</keyword>
<reference evidence="2" key="1">
    <citation type="submission" date="2023-08" db="EMBL/GenBank/DDBJ databases">
        <authorList>
            <person name="Chen Y."/>
            <person name="Shah S."/>
            <person name="Dougan E. K."/>
            <person name="Thang M."/>
            <person name="Chan C."/>
        </authorList>
    </citation>
    <scope>NUCLEOTIDE SEQUENCE</scope>
</reference>
<feature type="transmembrane region" description="Helical" evidence="1">
    <location>
        <begin position="78"/>
        <end position="96"/>
    </location>
</feature>